<feature type="transmembrane region" description="Helical" evidence="7">
    <location>
        <begin position="713"/>
        <end position="739"/>
    </location>
</feature>
<feature type="transmembrane region" description="Helical" evidence="7">
    <location>
        <begin position="26"/>
        <end position="45"/>
    </location>
</feature>
<dbReference type="AlphaFoldDB" id="A0A9J6QRY9"/>
<evidence type="ECO:0000256" key="4">
    <source>
        <dbReference type="ARBA" id="ARBA00022989"/>
    </source>
</evidence>
<comment type="similarity">
    <text evidence="6">Belongs to the ABC-4 integral membrane protein family.</text>
</comment>
<keyword evidence="11" id="KW-1185">Reference proteome</keyword>
<gene>
    <name evidence="10" type="ORF">OBO34_10200</name>
</gene>
<evidence type="ECO:0000256" key="7">
    <source>
        <dbReference type="SAM" id="Phobius"/>
    </source>
</evidence>
<comment type="subcellular location">
    <subcellularLocation>
        <location evidence="1">Cell membrane</location>
        <topology evidence="1">Multi-pass membrane protein</topology>
    </subcellularLocation>
</comment>
<feature type="transmembrane region" description="Helical" evidence="7">
    <location>
        <begin position="410"/>
        <end position="432"/>
    </location>
</feature>
<evidence type="ECO:0000313" key="10">
    <source>
        <dbReference type="EMBL" id="MCU7378725.1"/>
    </source>
</evidence>
<dbReference type="EMBL" id="JAOSHN010000004">
    <property type="protein sequence ID" value="MCU7378725.1"/>
    <property type="molecule type" value="Genomic_DNA"/>
</dbReference>
<feature type="transmembrane region" description="Helical" evidence="7">
    <location>
        <begin position="251"/>
        <end position="275"/>
    </location>
</feature>
<dbReference type="PANTHER" id="PTHR30572">
    <property type="entry name" value="MEMBRANE COMPONENT OF TRANSPORTER-RELATED"/>
    <property type="match status" value="1"/>
</dbReference>
<evidence type="ECO:0000259" key="9">
    <source>
        <dbReference type="Pfam" id="PF12704"/>
    </source>
</evidence>
<feature type="transmembrane region" description="Helical" evidence="7">
    <location>
        <begin position="759"/>
        <end position="781"/>
    </location>
</feature>
<keyword evidence="4 7" id="KW-1133">Transmembrane helix</keyword>
<dbReference type="Pfam" id="PF12704">
    <property type="entry name" value="MacB_PCD"/>
    <property type="match status" value="1"/>
</dbReference>
<protein>
    <submittedName>
        <fullName evidence="10">FtsX-like permease family protein</fullName>
    </submittedName>
</protein>
<keyword evidence="3 7" id="KW-0812">Transmembrane</keyword>
<dbReference type="PANTHER" id="PTHR30572:SF4">
    <property type="entry name" value="ABC TRANSPORTER PERMEASE YTRF"/>
    <property type="match status" value="1"/>
</dbReference>
<feature type="transmembrane region" description="Helical" evidence="7">
    <location>
        <begin position="338"/>
        <end position="357"/>
    </location>
</feature>
<accession>A0A9J6QRY9</accession>
<dbReference type="GO" id="GO:0005886">
    <property type="term" value="C:plasma membrane"/>
    <property type="evidence" value="ECO:0007669"/>
    <property type="project" value="UniProtKB-SubCell"/>
</dbReference>
<feature type="transmembrane region" description="Helical" evidence="7">
    <location>
        <begin position="664"/>
        <end position="692"/>
    </location>
</feature>
<dbReference type="GO" id="GO:0022857">
    <property type="term" value="F:transmembrane transporter activity"/>
    <property type="evidence" value="ECO:0007669"/>
    <property type="project" value="TreeGrafter"/>
</dbReference>
<reference evidence="10" key="1">
    <citation type="submission" date="2022-09" db="EMBL/GenBank/DDBJ databases">
        <title>Culturomic study of gut microbiota in children with autism spectrum disorder.</title>
        <authorList>
            <person name="Efimov B.A."/>
            <person name="Chaplin A.V."/>
            <person name="Sokolova S.R."/>
            <person name="Pikina A.P."/>
            <person name="Korzhanova M."/>
            <person name="Belova V."/>
            <person name="Korostin D."/>
        </authorList>
    </citation>
    <scope>NUCLEOTIDE SEQUENCE</scope>
    <source>
        <strain evidence="10">ASD5510</strain>
    </source>
</reference>
<proteinExistence type="inferred from homology"/>
<evidence type="ECO:0000313" key="11">
    <source>
        <dbReference type="Proteomes" id="UP001065549"/>
    </source>
</evidence>
<evidence type="ECO:0000256" key="3">
    <source>
        <dbReference type="ARBA" id="ARBA00022692"/>
    </source>
</evidence>
<keyword evidence="5 7" id="KW-0472">Membrane</keyword>
<organism evidence="10 11">
    <name type="scientific">Hominibacterium faecale</name>
    <dbReference type="NCBI Taxonomy" id="2839743"/>
    <lineage>
        <taxon>Bacteria</taxon>
        <taxon>Bacillati</taxon>
        <taxon>Bacillota</taxon>
        <taxon>Clostridia</taxon>
        <taxon>Peptostreptococcales</taxon>
        <taxon>Anaerovoracaceae</taxon>
        <taxon>Hominibacterium</taxon>
    </lineage>
</organism>
<name>A0A9J6QRY9_9FIRM</name>
<evidence type="ECO:0000256" key="2">
    <source>
        <dbReference type="ARBA" id="ARBA00022475"/>
    </source>
</evidence>
<evidence type="ECO:0000256" key="5">
    <source>
        <dbReference type="ARBA" id="ARBA00023136"/>
    </source>
</evidence>
<dbReference type="RefSeq" id="WP_253021125.1">
    <property type="nucleotide sequence ID" value="NZ_JAOSHN010000004.1"/>
</dbReference>
<dbReference type="InterPro" id="IPR003838">
    <property type="entry name" value="ABC3_permease_C"/>
</dbReference>
<feature type="domain" description="ABC3 transporter permease C-terminal" evidence="8">
    <location>
        <begin position="670"/>
        <end position="785"/>
    </location>
</feature>
<feature type="domain" description="MacB-like periplasmic core" evidence="9">
    <location>
        <begin position="410"/>
        <end position="637"/>
    </location>
</feature>
<evidence type="ECO:0000259" key="8">
    <source>
        <dbReference type="Pfam" id="PF02687"/>
    </source>
</evidence>
<feature type="transmembrane region" description="Helical" evidence="7">
    <location>
        <begin position="305"/>
        <end position="326"/>
    </location>
</feature>
<dbReference type="Pfam" id="PF02687">
    <property type="entry name" value="FtsX"/>
    <property type="match status" value="2"/>
</dbReference>
<comment type="caution">
    <text evidence="10">The sequence shown here is derived from an EMBL/GenBank/DDBJ whole genome shotgun (WGS) entry which is preliminary data.</text>
</comment>
<sequence length="796" mass="89003">MYETQNKKVINRLAKSDLKSKKMGNLFTMITIVIAASLLLVMGLFPGTVKLDLQRQLEYAQDVMYMGVTKDQIKNLQKDDRFSYMTYDKMGERMEMDDYIIFHVYFDGASTKIKTTELTEGKLPEKKNEVLVSKGYMKKIGKKAEVGTKIEVPLLSGKTEVCVVSGFTKDVKNTNIYQIRHSRAYAEKGSTLKDVNYDVLAKVAGAKSMTQDQFLNVIRDAAKKAAIPRSQVNENNHFVGTLPAGKFDPEMVTIAIVGIIILAAGIMVIYSIFYISVTGKTRQYGQLRTLGMTRKQIRKLVRREGFILALRSLPIGLALGGIFSYAARPGGFSLTNTVVMALIVIAIILITVLLSILKPAKMASMISPIEAANYSAYQGEGGKAQTKKLQRKITPFTLAKMNSARNRKKTFVTMLSLGIGGILFIGAVTFAVSMDKEKFVRQGPFEAGEFVIEISGNASETAKHGEMEIKLQKPFSDQLYDQVNDIPGVKKIHSFPGAEIEYDYQDQSKAADTVSLFTRDEVPEIKKCLESGALDYDDMLKNDKILIRGNDQAEEIFGWRFEIGDEVTLHYWDGKEKTKTYQVAGTIDNYKDGFLNGWFLLPDEEVERQVPGVDLTDTWIVSTDPESTNKVEASLDRLMEQNPNLIMTALRTHRVEYEASANQMILAILVMVLFIVLFSMINLINTLITNFMSQRTELAMLQSIGMTRGQIKTLVIGEGLVLAVGNVIISLLFGSLLGYGVCRLFGYMGVDYMVYQFPLAYSLIYIGVVVLVPCLIALFMIRKFKGQSLVERLREI</sequence>
<evidence type="ECO:0000256" key="1">
    <source>
        <dbReference type="ARBA" id="ARBA00004651"/>
    </source>
</evidence>
<dbReference type="Proteomes" id="UP001065549">
    <property type="component" value="Unassembled WGS sequence"/>
</dbReference>
<dbReference type="InterPro" id="IPR050250">
    <property type="entry name" value="Macrolide_Exporter_MacB"/>
</dbReference>
<dbReference type="InterPro" id="IPR025857">
    <property type="entry name" value="MacB_PCD"/>
</dbReference>
<feature type="domain" description="ABC3 transporter permease C-terminal" evidence="8">
    <location>
        <begin position="256"/>
        <end position="359"/>
    </location>
</feature>
<evidence type="ECO:0000256" key="6">
    <source>
        <dbReference type="ARBA" id="ARBA00038076"/>
    </source>
</evidence>
<keyword evidence="2" id="KW-1003">Cell membrane</keyword>